<dbReference type="PROSITE" id="PS50006">
    <property type="entry name" value="FHA_DOMAIN"/>
    <property type="match status" value="1"/>
</dbReference>
<protein>
    <submittedName>
        <fullName evidence="4">Forkhead-associated protein</fullName>
    </submittedName>
</protein>
<keyword evidence="1" id="KW-0175">Coiled coil</keyword>
<feature type="region of interest" description="Disordered" evidence="2">
    <location>
        <begin position="142"/>
        <end position="179"/>
    </location>
</feature>
<reference evidence="4" key="1">
    <citation type="journal article" date="2014" name="Int. J. Syst. Evol. Microbiol.">
        <title>Complete genome sequence of Corynebacterium casei LMG S-19264T (=DSM 44701T), isolated from a smear-ripened cheese.</title>
        <authorList>
            <consortium name="US DOE Joint Genome Institute (JGI-PGF)"/>
            <person name="Walter F."/>
            <person name="Albersmeier A."/>
            <person name="Kalinowski J."/>
            <person name="Ruckert C."/>
        </authorList>
    </citation>
    <scope>NUCLEOTIDE SEQUENCE</scope>
    <source>
        <strain evidence="4">CGMCC 1.15082</strain>
    </source>
</reference>
<keyword evidence="5" id="KW-1185">Reference proteome</keyword>
<feature type="coiled-coil region" evidence="1">
    <location>
        <begin position="277"/>
        <end position="304"/>
    </location>
</feature>
<evidence type="ECO:0000256" key="1">
    <source>
        <dbReference type="SAM" id="Coils"/>
    </source>
</evidence>
<feature type="domain" description="FHA" evidence="3">
    <location>
        <begin position="28"/>
        <end position="78"/>
    </location>
</feature>
<feature type="region of interest" description="Disordered" evidence="2">
    <location>
        <begin position="210"/>
        <end position="236"/>
    </location>
</feature>
<dbReference type="AlphaFoldDB" id="A0A916WCW7"/>
<dbReference type="SMART" id="SM00240">
    <property type="entry name" value="FHA"/>
    <property type="match status" value="1"/>
</dbReference>
<evidence type="ECO:0000256" key="2">
    <source>
        <dbReference type="SAM" id="MobiDB-lite"/>
    </source>
</evidence>
<sequence>MRLRLKQTEGPVQAVAARGDWYLERGRRTIGRSSACDWQIEDDRRTISKHHFTIERTMDGFVLHDESANGTNVDGRLVMSGESARLTDGSHIILGRYAFDAVISGLATETINDPDADLRLSDENLTISSILANVTPAGIGGHGILGNGGQSSDLPGRRPDGKRKQIPIGWEGPPKAEGIGSLLPDDWNKESELSTALEHQEAIRSHAPRIRAKAAADAGPLPQPEPPVLPETSPASSDLSVIEVAIRRLEAVMGDGEALLNRPPRQPSGIGPYPPDEAQLAARLENLTARLIEHNQMLERLLEGSAALFDPALVEARVDAEPSRFPRLAGPLSRLSASVPWLSALAYWQTYSAQFTADGRRVSARDLLLSVLNAPDGETPAPSRSEKTDKTDEI</sequence>
<dbReference type="InterPro" id="IPR000253">
    <property type="entry name" value="FHA_dom"/>
</dbReference>
<reference evidence="4" key="2">
    <citation type="submission" date="2020-09" db="EMBL/GenBank/DDBJ databases">
        <authorList>
            <person name="Sun Q."/>
            <person name="Zhou Y."/>
        </authorList>
    </citation>
    <scope>NUCLEOTIDE SEQUENCE</scope>
    <source>
        <strain evidence="4">CGMCC 1.15082</strain>
    </source>
</reference>
<gene>
    <name evidence="4" type="primary">impI</name>
    <name evidence="4" type="ORF">GCM10011491_15000</name>
</gene>
<evidence type="ECO:0000313" key="4">
    <source>
        <dbReference type="EMBL" id="GGA88229.1"/>
    </source>
</evidence>
<organism evidence="4 5">
    <name type="scientific">Brucella endophytica</name>
    <dbReference type="NCBI Taxonomy" id="1963359"/>
    <lineage>
        <taxon>Bacteria</taxon>
        <taxon>Pseudomonadati</taxon>
        <taxon>Pseudomonadota</taxon>
        <taxon>Alphaproteobacteria</taxon>
        <taxon>Hyphomicrobiales</taxon>
        <taxon>Brucellaceae</taxon>
        <taxon>Brucella/Ochrobactrum group</taxon>
        <taxon>Brucella</taxon>
    </lineage>
</organism>
<comment type="caution">
    <text evidence="4">The sequence shown here is derived from an EMBL/GenBank/DDBJ whole genome shotgun (WGS) entry which is preliminary data.</text>
</comment>
<dbReference type="Proteomes" id="UP000646478">
    <property type="component" value="Unassembled WGS sequence"/>
</dbReference>
<dbReference type="Pfam" id="PF00498">
    <property type="entry name" value="FHA"/>
    <property type="match status" value="1"/>
</dbReference>
<accession>A0A916WCW7</accession>
<dbReference type="RefSeq" id="WP_188822989.1">
    <property type="nucleotide sequence ID" value="NZ_BMHH01000004.1"/>
</dbReference>
<dbReference type="InterPro" id="IPR008984">
    <property type="entry name" value="SMAD_FHA_dom_sf"/>
</dbReference>
<dbReference type="EMBL" id="BMHH01000004">
    <property type="protein sequence ID" value="GGA88229.1"/>
    <property type="molecule type" value="Genomic_DNA"/>
</dbReference>
<feature type="region of interest" description="Disordered" evidence="2">
    <location>
        <begin position="373"/>
        <end position="394"/>
    </location>
</feature>
<evidence type="ECO:0000313" key="5">
    <source>
        <dbReference type="Proteomes" id="UP000646478"/>
    </source>
</evidence>
<feature type="compositionally biased region" description="Basic and acidic residues" evidence="2">
    <location>
        <begin position="384"/>
        <end position="394"/>
    </location>
</feature>
<proteinExistence type="predicted"/>
<evidence type="ECO:0000259" key="3">
    <source>
        <dbReference type="PROSITE" id="PS50006"/>
    </source>
</evidence>
<name>A0A916WCW7_9HYPH</name>
<dbReference type="Gene3D" id="2.60.200.20">
    <property type="match status" value="1"/>
</dbReference>
<dbReference type="CDD" id="cd00060">
    <property type="entry name" value="FHA"/>
    <property type="match status" value="1"/>
</dbReference>
<dbReference type="SUPFAM" id="SSF49879">
    <property type="entry name" value="SMAD/FHA domain"/>
    <property type="match status" value="1"/>
</dbReference>